<evidence type="ECO:0000313" key="11">
    <source>
        <dbReference type="Proteomes" id="UP000613840"/>
    </source>
</evidence>
<evidence type="ECO:0000256" key="2">
    <source>
        <dbReference type="ARBA" id="ARBA00022692"/>
    </source>
</evidence>
<protein>
    <recommendedName>
        <fullName evidence="12">Transmembrane protein</fullName>
    </recommendedName>
</protein>
<dbReference type="RefSeq" id="WP_188894516.1">
    <property type="nucleotide sequence ID" value="NZ_BMMZ01000003.1"/>
</dbReference>
<comment type="subcellular location">
    <subcellularLocation>
        <location evidence="1">Membrane</location>
        <topology evidence="1">Multi-pass membrane protein</topology>
    </subcellularLocation>
</comment>
<feature type="transmembrane region" description="Helical" evidence="7">
    <location>
        <begin position="238"/>
        <end position="256"/>
    </location>
</feature>
<dbReference type="InterPro" id="IPR024528">
    <property type="entry name" value="ThrE_2"/>
</dbReference>
<dbReference type="Pfam" id="PF06738">
    <property type="entry name" value="ThrE"/>
    <property type="match status" value="1"/>
</dbReference>
<dbReference type="PANTHER" id="PTHR31082">
    <property type="entry name" value="PHEROMONE-REGULATED MEMBRANE PROTEIN 10"/>
    <property type="match status" value="1"/>
</dbReference>
<dbReference type="InterPro" id="IPR010619">
    <property type="entry name" value="ThrE-like_N"/>
</dbReference>
<feature type="transmembrane region" description="Helical" evidence="7">
    <location>
        <begin position="276"/>
        <end position="297"/>
    </location>
</feature>
<feature type="transmembrane region" description="Helical" evidence="7">
    <location>
        <begin position="318"/>
        <end position="340"/>
    </location>
</feature>
<reference evidence="10" key="1">
    <citation type="journal article" date="2014" name="Int. J. Syst. Evol. Microbiol.">
        <title>Complete genome sequence of Corynebacterium casei LMG S-19264T (=DSM 44701T), isolated from a smear-ripened cheese.</title>
        <authorList>
            <consortium name="US DOE Joint Genome Institute (JGI-PGF)"/>
            <person name="Walter F."/>
            <person name="Albersmeier A."/>
            <person name="Kalinowski J."/>
            <person name="Ruckert C."/>
        </authorList>
    </citation>
    <scope>NUCLEOTIDE SEQUENCE</scope>
    <source>
        <strain evidence="10">CGMCC 4.7306</strain>
    </source>
</reference>
<feature type="transmembrane region" description="Helical" evidence="7">
    <location>
        <begin position="207"/>
        <end position="226"/>
    </location>
</feature>
<keyword evidence="2 7" id="KW-0812">Transmembrane</keyword>
<evidence type="ECO:0008006" key="12">
    <source>
        <dbReference type="Google" id="ProtNLM"/>
    </source>
</evidence>
<accession>A0A917S5S6</accession>
<feature type="transmembrane region" description="Helical" evidence="7">
    <location>
        <begin position="352"/>
        <end position="381"/>
    </location>
</feature>
<feature type="domain" description="Threonine/serine exporter-like N-terminal" evidence="8">
    <location>
        <begin position="52"/>
        <end position="291"/>
    </location>
</feature>
<feature type="region of interest" description="Disordered" evidence="6">
    <location>
        <begin position="1"/>
        <end position="38"/>
    </location>
</feature>
<feature type="transmembrane region" description="Helical" evidence="7">
    <location>
        <begin position="426"/>
        <end position="445"/>
    </location>
</feature>
<keyword evidence="4 7" id="KW-0472">Membrane</keyword>
<evidence type="ECO:0000259" key="8">
    <source>
        <dbReference type="Pfam" id="PF06738"/>
    </source>
</evidence>
<reference evidence="10" key="2">
    <citation type="submission" date="2020-09" db="EMBL/GenBank/DDBJ databases">
        <authorList>
            <person name="Sun Q."/>
            <person name="Zhou Y."/>
        </authorList>
    </citation>
    <scope>NUCLEOTIDE SEQUENCE</scope>
    <source>
        <strain evidence="10">CGMCC 4.7306</strain>
    </source>
</reference>
<proteinExistence type="inferred from homology"/>
<dbReference type="PANTHER" id="PTHR31082:SF4">
    <property type="entry name" value="PHEROMONE-REGULATED MEMBRANE PROTEIN 10"/>
    <property type="match status" value="1"/>
</dbReference>
<keyword evidence="11" id="KW-1185">Reference proteome</keyword>
<evidence type="ECO:0000256" key="6">
    <source>
        <dbReference type="SAM" id="MobiDB-lite"/>
    </source>
</evidence>
<feature type="transmembrane region" description="Helical" evidence="7">
    <location>
        <begin position="162"/>
        <end position="195"/>
    </location>
</feature>
<evidence type="ECO:0000256" key="5">
    <source>
        <dbReference type="ARBA" id="ARBA00034125"/>
    </source>
</evidence>
<feature type="transmembrane region" description="Helical" evidence="7">
    <location>
        <begin position="393"/>
        <end position="414"/>
    </location>
</feature>
<gene>
    <name evidence="10" type="ORF">GCM10011575_14280</name>
</gene>
<evidence type="ECO:0000256" key="1">
    <source>
        <dbReference type="ARBA" id="ARBA00004141"/>
    </source>
</evidence>
<comment type="similarity">
    <text evidence="5">Belongs to the ThrE exporter (TC 2.A.79) family.</text>
</comment>
<feature type="domain" description="Threonine/Serine exporter ThrE" evidence="9">
    <location>
        <begin position="322"/>
        <end position="447"/>
    </location>
</feature>
<dbReference type="InterPro" id="IPR051361">
    <property type="entry name" value="ThrE/Ser_Exporter"/>
</dbReference>
<evidence type="ECO:0000256" key="7">
    <source>
        <dbReference type="SAM" id="Phobius"/>
    </source>
</evidence>
<sequence>MPENRRRTSLSPRRGLRITLRGPRDPASTAGQRRRRTHAELSDRYIRQVLDLTIRLGEVMLSSGSGTADVVATAQDVAQAFRLTDCVVDITFTTIIVSAQTSPDSDPVTLVRAVRNRATDYTRLSELDDLVRRITAGGVTPDEAHQAMDELTQRPHRYPRWLATLGWAGFALGVAMLLGGGWITCGLAAATTAAIDRVGRVLNRVKLPFFFLQASGAAIATAVAVVASRITGQSPETLIATGIVVLLSGLTLVAAVQDALTGYMVTATARLGDVIFMTAGIVVGIVIVLELSTLVGYRVAVDVGTPTPYRTPDQPLPIAVAVFGAALAGLSLMVACYAPLRSVPAAAIASGLAQLLVIGFGLIGFGQVVSSGLAAVAVGLAATLVSVRRRAPAVVVVMAGITPLLPGLSVFRAVFASVESRVDDGLGQMLAATAIALALGAGVVMGEFLSSPLRLGAGWLGRRLRVDGTPGLRRGVGIAVTLRATEPVTTADEPLAVAGSLPLVPVEPDAVDELVAQTQLRPPQGSRSERDSRDEDDEPRVLPGVGDQGGPDVPGSGAAGS</sequence>
<dbReference type="Proteomes" id="UP000613840">
    <property type="component" value="Unassembled WGS sequence"/>
</dbReference>
<evidence type="ECO:0000313" key="10">
    <source>
        <dbReference type="EMBL" id="GGL57033.1"/>
    </source>
</evidence>
<keyword evidence="3 7" id="KW-1133">Transmembrane helix</keyword>
<dbReference type="EMBL" id="BMMZ01000003">
    <property type="protein sequence ID" value="GGL57033.1"/>
    <property type="molecule type" value="Genomic_DNA"/>
</dbReference>
<evidence type="ECO:0000259" key="9">
    <source>
        <dbReference type="Pfam" id="PF12821"/>
    </source>
</evidence>
<dbReference type="GO" id="GO:0022857">
    <property type="term" value="F:transmembrane transporter activity"/>
    <property type="evidence" value="ECO:0007669"/>
    <property type="project" value="InterPro"/>
</dbReference>
<dbReference type="Pfam" id="PF12821">
    <property type="entry name" value="ThrE_2"/>
    <property type="match status" value="1"/>
</dbReference>
<feature type="region of interest" description="Disordered" evidence="6">
    <location>
        <begin position="516"/>
        <end position="561"/>
    </location>
</feature>
<name>A0A917S5S6_9ACTN</name>
<dbReference type="AlphaFoldDB" id="A0A917S5S6"/>
<comment type="caution">
    <text evidence="10">The sequence shown here is derived from an EMBL/GenBank/DDBJ whole genome shotgun (WGS) entry which is preliminary data.</text>
</comment>
<evidence type="ECO:0000256" key="3">
    <source>
        <dbReference type="ARBA" id="ARBA00022989"/>
    </source>
</evidence>
<feature type="compositionally biased region" description="Low complexity" evidence="6">
    <location>
        <begin position="550"/>
        <end position="561"/>
    </location>
</feature>
<dbReference type="GO" id="GO:0016020">
    <property type="term" value="C:membrane"/>
    <property type="evidence" value="ECO:0007669"/>
    <property type="project" value="UniProtKB-SubCell"/>
</dbReference>
<organism evidence="10 11">
    <name type="scientific">Microlunatus endophyticus</name>
    <dbReference type="NCBI Taxonomy" id="1716077"/>
    <lineage>
        <taxon>Bacteria</taxon>
        <taxon>Bacillati</taxon>
        <taxon>Actinomycetota</taxon>
        <taxon>Actinomycetes</taxon>
        <taxon>Propionibacteriales</taxon>
        <taxon>Propionibacteriaceae</taxon>
        <taxon>Microlunatus</taxon>
    </lineage>
</organism>
<evidence type="ECO:0000256" key="4">
    <source>
        <dbReference type="ARBA" id="ARBA00023136"/>
    </source>
</evidence>